<evidence type="ECO:0000313" key="3">
    <source>
        <dbReference type="Proteomes" id="UP000188836"/>
    </source>
</evidence>
<reference evidence="2 3" key="1">
    <citation type="journal article" date="2016" name="Antonie Van Leeuwenhoek">
        <title>Nocardia donostiensis sp. nov., isolated from human respiratory specimens.</title>
        <authorList>
            <person name="Ercibengoa M."/>
            <person name="Bell M."/>
            <person name="Marimon J.M."/>
            <person name="Humrighouse B."/>
            <person name="Klenk H.P."/>
            <person name="Potter G."/>
            <person name="Perez-Trallero E."/>
        </authorList>
    </citation>
    <scope>NUCLEOTIDE SEQUENCE [LARGE SCALE GENOMIC DNA]</scope>
    <source>
        <strain evidence="2 3">X1655</strain>
    </source>
</reference>
<dbReference type="Pfam" id="PF00583">
    <property type="entry name" value="Acetyltransf_1"/>
    <property type="match status" value="1"/>
</dbReference>
<dbReference type="Gene3D" id="3.40.630.30">
    <property type="match status" value="1"/>
</dbReference>
<sequence>MLIRRERAVDIDAIAAVHRSAFAPHYTEGGPAAGIADPANPPEVELVARLRSDPAWIPTLSMVAVEHDQIIGHVCLTRAAVGPFPVLALGPIGVLAERQKYGIGSALMHAAIGAADALDEPLIGLLGSLEYYPRFGFVPGVRVGITPDEPSWVTHFQVRELTAYDPQIIGEFRYADLFY</sequence>
<accession>A0A1W0AXX6</accession>
<dbReference type="EMBL" id="MUMY01000014">
    <property type="protein sequence ID" value="ONM47550.1"/>
    <property type="molecule type" value="Genomic_DNA"/>
</dbReference>
<evidence type="ECO:0000259" key="1">
    <source>
        <dbReference type="PROSITE" id="PS51186"/>
    </source>
</evidence>
<dbReference type="InterPro" id="IPR000182">
    <property type="entry name" value="GNAT_dom"/>
</dbReference>
<dbReference type="RefSeq" id="WP_077118248.1">
    <property type="nucleotide sequence ID" value="NZ_LOKT01000006.1"/>
</dbReference>
<keyword evidence="3" id="KW-1185">Reference proteome</keyword>
<dbReference type="GO" id="GO:0016747">
    <property type="term" value="F:acyltransferase activity, transferring groups other than amino-acyl groups"/>
    <property type="evidence" value="ECO:0007669"/>
    <property type="project" value="InterPro"/>
</dbReference>
<comment type="caution">
    <text evidence="2">The sequence shown here is derived from an EMBL/GenBank/DDBJ whole genome shotgun (WGS) entry which is preliminary data.</text>
</comment>
<dbReference type="OrthoDB" id="9797178at2"/>
<feature type="domain" description="N-acetyltransferase" evidence="1">
    <location>
        <begin position="1"/>
        <end position="159"/>
    </location>
</feature>
<gene>
    <name evidence="2" type="ORF">B0T46_16725</name>
</gene>
<dbReference type="STRING" id="1538463.B0T36_10580"/>
<dbReference type="AlphaFoldDB" id="A0A1W0AXX6"/>
<proteinExistence type="predicted"/>
<name>A0A1W0AXX6_9NOCA</name>
<dbReference type="PROSITE" id="PS51186">
    <property type="entry name" value="GNAT"/>
    <property type="match status" value="1"/>
</dbReference>
<evidence type="ECO:0000313" key="2">
    <source>
        <dbReference type="EMBL" id="ONM47550.1"/>
    </source>
</evidence>
<organism evidence="2 3">
    <name type="scientific">Nocardia donostiensis</name>
    <dbReference type="NCBI Taxonomy" id="1538463"/>
    <lineage>
        <taxon>Bacteria</taxon>
        <taxon>Bacillati</taxon>
        <taxon>Actinomycetota</taxon>
        <taxon>Actinomycetes</taxon>
        <taxon>Mycobacteriales</taxon>
        <taxon>Nocardiaceae</taxon>
        <taxon>Nocardia</taxon>
    </lineage>
</organism>
<dbReference type="SUPFAM" id="SSF55729">
    <property type="entry name" value="Acyl-CoA N-acyltransferases (Nat)"/>
    <property type="match status" value="1"/>
</dbReference>
<protein>
    <submittedName>
        <fullName evidence="2">GNAT family N-acetyltransferase</fullName>
    </submittedName>
</protein>
<dbReference type="Proteomes" id="UP000188836">
    <property type="component" value="Unassembled WGS sequence"/>
</dbReference>
<dbReference type="CDD" id="cd04301">
    <property type="entry name" value="NAT_SF"/>
    <property type="match status" value="1"/>
</dbReference>
<keyword evidence="2" id="KW-0808">Transferase</keyword>
<dbReference type="InterPro" id="IPR016181">
    <property type="entry name" value="Acyl_CoA_acyltransferase"/>
</dbReference>